<gene>
    <name evidence="6" type="ORF">METZ01_LOCUS81289</name>
</gene>
<sequence length="405" mass="43004">VNDSQIIVGLEIGTSKVCVAVGEVGENQAVNIIGLGQAKSRGVRKGEIIDVALAEEDVRNAIVEAEQVADVEIRSVFLGVTGSHVRGFNNTGVHPVVSADREITGADIQDVIKNAKAINLPTDHSVVHVIRQHFRVDGQDGVLNPEGMLGAKIEVDVHVVSGRYNRLQNPIRLVNGLHLEVDNISSSALASSLAILGMEQKELGTLVIDLGAGVTEYAVYSAGVIKHTGVLAVGGDHVSNDLAYGLKVPLARAEQIKIDHGSAVIDPEARDRKVGLSDDSLIPGRQINLGHMQKIMSMRLQETLELIAKDIGRAGLIEYLRAGVILCGGGARIPHITRLARDVFKLPVAVGRASTVSGVKNALDEPEFATPVGLIKFGAFQAKASPRRGGIGRVIRRQVAALFGR</sequence>
<reference evidence="6" key="1">
    <citation type="submission" date="2018-05" db="EMBL/GenBank/DDBJ databases">
        <authorList>
            <person name="Lanie J.A."/>
            <person name="Ng W.-L."/>
            <person name="Kazmierczak K.M."/>
            <person name="Andrzejewski T.M."/>
            <person name="Davidsen T.M."/>
            <person name="Wayne K.J."/>
            <person name="Tettelin H."/>
            <person name="Glass J.I."/>
            <person name="Rusch D."/>
            <person name="Podicherti R."/>
            <person name="Tsui H.-C.T."/>
            <person name="Winkler M.E."/>
        </authorList>
    </citation>
    <scope>NUCLEOTIDE SEQUENCE</scope>
</reference>
<dbReference type="Pfam" id="PF02491">
    <property type="entry name" value="SHS2_FTSA"/>
    <property type="match status" value="1"/>
</dbReference>
<dbReference type="GO" id="GO:0009898">
    <property type="term" value="C:cytoplasmic side of plasma membrane"/>
    <property type="evidence" value="ECO:0007669"/>
    <property type="project" value="TreeGrafter"/>
</dbReference>
<dbReference type="NCBIfam" id="TIGR01174">
    <property type="entry name" value="ftsA"/>
    <property type="match status" value="1"/>
</dbReference>
<dbReference type="EMBL" id="UINC01006585">
    <property type="protein sequence ID" value="SVA28435.1"/>
    <property type="molecule type" value="Genomic_DNA"/>
</dbReference>
<dbReference type="Gene3D" id="3.30.1490.110">
    <property type="match status" value="1"/>
</dbReference>
<feature type="non-terminal residue" evidence="6">
    <location>
        <position position="1"/>
    </location>
</feature>
<dbReference type="InterPro" id="IPR043129">
    <property type="entry name" value="ATPase_NBD"/>
</dbReference>
<evidence type="ECO:0000259" key="5">
    <source>
        <dbReference type="SMART" id="SM00842"/>
    </source>
</evidence>
<dbReference type="GO" id="GO:0051301">
    <property type="term" value="P:cell division"/>
    <property type="evidence" value="ECO:0007669"/>
    <property type="project" value="UniProtKB-KW"/>
</dbReference>
<dbReference type="InterPro" id="IPR020823">
    <property type="entry name" value="Cell_div_FtsA"/>
</dbReference>
<dbReference type="InterPro" id="IPR003494">
    <property type="entry name" value="SHS2_FtsA"/>
</dbReference>
<dbReference type="HAMAP" id="MF_02033">
    <property type="entry name" value="FtsA"/>
    <property type="match status" value="1"/>
</dbReference>
<evidence type="ECO:0000313" key="6">
    <source>
        <dbReference type="EMBL" id="SVA28435.1"/>
    </source>
</evidence>
<dbReference type="Gene3D" id="3.30.420.40">
    <property type="match status" value="2"/>
</dbReference>
<organism evidence="6">
    <name type="scientific">marine metagenome</name>
    <dbReference type="NCBI Taxonomy" id="408172"/>
    <lineage>
        <taxon>unclassified sequences</taxon>
        <taxon>metagenomes</taxon>
        <taxon>ecological metagenomes</taxon>
    </lineage>
</organism>
<protein>
    <recommendedName>
        <fullName evidence="5">SHS2 domain-containing protein</fullName>
    </recommendedName>
</protein>
<evidence type="ECO:0000256" key="2">
    <source>
        <dbReference type="ARBA" id="ARBA00022618"/>
    </source>
</evidence>
<evidence type="ECO:0000256" key="1">
    <source>
        <dbReference type="ARBA" id="ARBA00022475"/>
    </source>
</evidence>
<name>A0A381UJV4_9ZZZZ</name>
<dbReference type="GO" id="GO:0032153">
    <property type="term" value="C:cell division site"/>
    <property type="evidence" value="ECO:0007669"/>
    <property type="project" value="TreeGrafter"/>
</dbReference>
<keyword evidence="1" id="KW-1003">Cell membrane</keyword>
<evidence type="ECO:0000256" key="3">
    <source>
        <dbReference type="ARBA" id="ARBA00023136"/>
    </source>
</evidence>
<proteinExistence type="inferred from homology"/>
<dbReference type="PANTHER" id="PTHR32432:SF4">
    <property type="entry name" value="CELL DIVISION PROTEIN FTSA"/>
    <property type="match status" value="1"/>
</dbReference>
<dbReference type="AlphaFoldDB" id="A0A381UJV4"/>
<dbReference type="InterPro" id="IPR050696">
    <property type="entry name" value="FtsA/MreB"/>
</dbReference>
<keyword evidence="3" id="KW-0472">Membrane</keyword>
<dbReference type="SMART" id="SM00842">
    <property type="entry name" value="FtsA"/>
    <property type="match status" value="1"/>
</dbReference>
<keyword evidence="2" id="KW-0132">Cell division</keyword>
<dbReference type="PIRSF" id="PIRSF003101">
    <property type="entry name" value="FtsA"/>
    <property type="match status" value="1"/>
</dbReference>
<dbReference type="Pfam" id="PF14450">
    <property type="entry name" value="FtsA"/>
    <property type="match status" value="1"/>
</dbReference>
<dbReference type="SUPFAM" id="SSF53067">
    <property type="entry name" value="Actin-like ATPase domain"/>
    <property type="match status" value="2"/>
</dbReference>
<dbReference type="CDD" id="cd24048">
    <property type="entry name" value="ASKHA_NBD_FtsA"/>
    <property type="match status" value="1"/>
</dbReference>
<feature type="domain" description="SHS2" evidence="5">
    <location>
        <begin position="7"/>
        <end position="195"/>
    </location>
</feature>
<evidence type="ECO:0000256" key="4">
    <source>
        <dbReference type="ARBA" id="ARBA00023306"/>
    </source>
</evidence>
<accession>A0A381UJV4</accession>
<keyword evidence="4" id="KW-0131">Cell cycle</keyword>
<dbReference type="PANTHER" id="PTHR32432">
    <property type="entry name" value="CELL DIVISION PROTEIN FTSA-RELATED"/>
    <property type="match status" value="1"/>
</dbReference>